<feature type="transmembrane region" description="Helical" evidence="2">
    <location>
        <begin position="975"/>
        <end position="994"/>
    </location>
</feature>
<feature type="transmembrane region" description="Helical" evidence="2">
    <location>
        <begin position="358"/>
        <end position="375"/>
    </location>
</feature>
<dbReference type="Gene3D" id="3.30.70.1440">
    <property type="entry name" value="Multidrug efflux transporter AcrB pore domain"/>
    <property type="match status" value="1"/>
</dbReference>
<protein>
    <submittedName>
        <fullName evidence="3">Multidrug efflux pump subunit AcrB</fullName>
    </submittedName>
</protein>
<dbReference type="Gene3D" id="3.30.70.1430">
    <property type="entry name" value="Multidrug efflux transporter AcrB pore domain"/>
    <property type="match status" value="2"/>
</dbReference>
<dbReference type="Gene3D" id="1.20.1640.10">
    <property type="entry name" value="Multidrug efflux transporter AcrB transmembrane domain"/>
    <property type="match status" value="2"/>
</dbReference>
<keyword evidence="2" id="KW-1133">Transmembrane helix</keyword>
<evidence type="ECO:0000256" key="2">
    <source>
        <dbReference type="SAM" id="Phobius"/>
    </source>
</evidence>
<dbReference type="RefSeq" id="WP_192729526.1">
    <property type="nucleotide sequence ID" value="NZ_BAAAVL010000009.1"/>
</dbReference>
<dbReference type="InterPro" id="IPR001036">
    <property type="entry name" value="Acrflvin-R"/>
</dbReference>
<name>A0ABR9IR96_RHIVS</name>
<gene>
    <name evidence="3" type="ORF">H4W29_002896</name>
</gene>
<feature type="transmembrane region" description="Helical" evidence="2">
    <location>
        <begin position="520"/>
        <end position="544"/>
    </location>
</feature>
<feature type="transmembrane region" description="Helical" evidence="2">
    <location>
        <begin position="929"/>
        <end position="954"/>
    </location>
</feature>
<feature type="transmembrane region" description="Helical" evidence="2">
    <location>
        <begin position="457"/>
        <end position="479"/>
    </location>
</feature>
<feature type="compositionally biased region" description="Basic and acidic residues" evidence="1">
    <location>
        <begin position="1057"/>
        <end position="1093"/>
    </location>
</feature>
<dbReference type="PANTHER" id="PTHR32063">
    <property type="match status" value="1"/>
</dbReference>
<feature type="transmembrane region" description="Helical" evidence="2">
    <location>
        <begin position="387"/>
        <end position="409"/>
    </location>
</feature>
<dbReference type="InterPro" id="IPR027463">
    <property type="entry name" value="AcrB_DN_DC_subdom"/>
</dbReference>
<accession>A0ABR9IR96</accession>
<dbReference type="Gene3D" id="3.30.2090.10">
    <property type="entry name" value="Multidrug efflux transporter AcrB TolC docking domain, DN and DC subdomains"/>
    <property type="match status" value="2"/>
</dbReference>
<organism evidence="3 4">
    <name type="scientific">Rhizobium viscosum</name>
    <name type="common">Arthrobacter viscosus</name>
    <dbReference type="NCBI Taxonomy" id="1673"/>
    <lineage>
        <taxon>Bacteria</taxon>
        <taxon>Pseudomonadati</taxon>
        <taxon>Pseudomonadota</taxon>
        <taxon>Alphaproteobacteria</taxon>
        <taxon>Hyphomicrobiales</taxon>
        <taxon>Rhizobiaceae</taxon>
        <taxon>Rhizobium/Agrobacterium group</taxon>
        <taxon>Rhizobium</taxon>
    </lineage>
</organism>
<feature type="transmembrane region" description="Helical" evidence="2">
    <location>
        <begin position="903"/>
        <end position="923"/>
    </location>
</feature>
<dbReference type="SUPFAM" id="SSF82714">
    <property type="entry name" value="Multidrug efflux transporter AcrB TolC docking domain, DN and DC subdomains"/>
    <property type="match status" value="2"/>
</dbReference>
<reference evidence="3 4" key="1">
    <citation type="submission" date="2020-10" db="EMBL/GenBank/DDBJ databases">
        <title>Sequencing the genomes of 1000 actinobacteria strains.</title>
        <authorList>
            <person name="Klenk H.-P."/>
        </authorList>
    </citation>
    <scope>NUCLEOTIDE SEQUENCE [LARGE SCALE GENOMIC DNA]</scope>
    <source>
        <strain evidence="3 4">DSM 7307</strain>
    </source>
</reference>
<dbReference type="SUPFAM" id="SSF82866">
    <property type="entry name" value="Multidrug efflux transporter AcrB transmembrane domain"/>
    <property type="match status" value="2"/>
</dbReference>
<keyword evidence="2" id="KW-0472">Membrane</keyword>
<comment type="caution">
    <text evidence="3">The sequence shown here is derived from an EMBL/GenBank/DDBJ whole genome shotgun (WGS) entry which is preliminary data.</text>
</comment>
<proteinExistence type="predicted"/>
<feature type="transmembrane region" description="Helical" evidence="2">
    <location>
        <begin position="877"/>
        <end position="896"/>
    </location>
</feature>
<evidence type="ECO:0000313" key="3">
    <source>
        <dbReference type="EMBL" id="MBE1505715.1"/>
    </source>
</evidence>
<feature type="region of interest" description="Disordered" evidence="1">
    <location>
        <begin position="1057"/>
        <end position="1107"/>
    </location>
</feature>
<sequence>MNFSAWSIRNPIAPLLAFCLLIFIGMQSFNTLPITRFPNIDVPLVSISVTQSGASPAELEMQVTKEIEDAIASITGIDEIQSTVTDGSSQTNVMFRMEVPTEQAVQDVKDAIDRIRSDLPATAETPIVTKVDVEGQAIQTFAVSSPDMSLEELSWFVDDTVKRALQGQAGIGRVDRYGGAEREVRIELSPDKLNAHGITAASVNQQLRGTNVDLGSGRGQVAGSEQAIRVLGDARNVAELADTTIALPSGRFVKLSDLGVIKDTYEEPKSFSRFNDTPVVTFGVFRSKGASEVSVAETVAQSLDKVRSENPNVKIEMIDDSVYFTYGNYEAAIHTLLEGALLAVIVVLLFLRNWRATLISAIALPLSAIPTFWVMDMMGFSLNLVSFLALTLATGILVDDAIVEIENIARHIKMGKTPYRAAIEAADEIGLAVIATTFTIIAVFVPVSFMPGIPGQYFIQFGLTVAFSVFFSLMVARLITPMMAAYLMRAEDGVDDHHDNDGLLMKGYTRLVTGTTRRWYWRYTTLIVALLLTVGSVISLFMFVPGSFLPPEDASRIVLSVELPPNARLDDTEKTTDAIYDRVKDIDGVESVFVLGGASPKGELELRRATITLALDKLDQSLVKKVVNDVLGHIPVIGPMLPKVEVHGRERPQWNIEKEVFAKLRDIPDVHILKLNDRGERDLSFNFLSKNEKDLNDAVGILESKLRADPLLANVSADGSLPRPELQVYPRKDEAARLGITPQQISETIRVATIGDVDAALAKISLDDRQIPIRVQAALDMRRDLAAIRALKIQTASGGTVPLSSVANIDYSEGVSSIKRNNRNRVVSIGSDLPQGVALDTASARFRQIVSDAQIPATVHLAESGDTKVQTEMQQSFVNAMLMGLLLVLTVLILLFKDVIQPFTILFSLPLAIGGVAAGLIITSNPLSMPVMIGILMLMGIVTKNAILLVDFAIEMRHQGMPRVEAMVEAGRKRARPIIMTSIAMSAGMLPSALGVGEGGSFRAPMAIAVIGGIIVSTVLSLVVVPSFFLIMDDLSRLLGWIFGRLVGKKDKEDLPMSSEDLTRAARENRSDIESLEERLTAIERPESKRKTGNDTNVLRLPPFAAE</sequence>
<dbReference type="SUPFAM" id="SSF82693">
    <property type="entry name" value="Multidrug efflux transporter AcrB pore domain, PN1, PN2, PC1 and PC2 subdomains"/>
    <property type="match status" value="3"/>
</dbReference>
<dbReference type="Proteomes" id="UP000620262">
    <property type="component" value="Unassembled WGS sequence"/>
</dbReference>
<dbReference type="Pfam" id="PF00873">
    <property type="entry name" value="ACR_tran"/>
    <property type="match status" value="1"/>
</dbReference>
<keyword evidence="4" id="KW-1185">Reference proteome</keyword>
<feature type="transmembrane region" description="Helical" evidence="2">
    <location>
        <begin position="331"/>
        <end position="351"/>
    </location>
</feature>
<evidence type="ECO:0000313" key="4">
    <source>
        <dbReference type="Proteomes" id="UP000620262"/>
    </source>
</evidence>
<feature type="transmembrane region" description="Helical" evidence="2">
    <location>
        <begin position="1006"/>
        <end position="1031"/>
    </location>
</feature>
<dbReference type="Gene3D" id="3.30.70.1320">
    <property type="entry name" value="Multidrug efflux transporter AcrB pore domain like"/>
    <property type="match status" value="1"/>
</dbReference>
<evidence type="ECO:0000256" key="1">
    <source>
        <dbReference type="SAM" id="MobiDB-lite"/>
    </source>
</evidence>
<dbReference type="PANTHER" id="PTHR32063:SF77">
    <property type="entry name" value="ACR FAMILY TRANSPORT PROTEIN"/>
    <property type="match status" value="1"/>
</dbReference>
<keyword evidence="2" id="KW-0812">Transmembrane</keyword>
<feature type="transmembrane region" description="Helical" evidence="2">
    <location>
        <begin position="429"/>
        <end position="451"/>
    </location>
</feature>
<dbReference type="PRINTS" id="PR00702">
    <property type="entry name" value="ACRIFLAVINRP"/>
</dbReference>
<dbReference type="EMBL" id="JADBEC010000001">
    <property type="protein sequence ID" value="MBE1505715.1"/>
    <property type="molecule type" value="Genomic_DNA"/>
</dbReference>